<dbReference type="EMBL" id="WVIC01000001">
    <property type="protein sequence ID" value="NCJ05052.1"/>
    <property type="molecule type" value="Genomic_DNA"/>
</dbReference>
<protein>
    <submittedName>
        <fullName evidence="2">DUF3596 domain-containing protein</fullName>
    </submittedName>
</protein>
<evidence type="ECO:0000313" key="2">
    <source>
        <dbReference type="EMBL" id="NCJ05052.1"/>
    </source>
</evidence>
<comment type="caution">
    <text evidence="2">The sequence shown here is derived from an EMBL/GenBank/DDBJ whole genome shotgun (WGS) entry which is preliminary data.</text>
</comment>
<keyword evidence="3" id="KW-1185">Reference proteome</keyword>
<evidence type="ECO:0000259" key="1">
    <source>
        <dbReference type="Pfam" id="PF12167"/>
    </source>
</evidence>
<accession>A0A8K1ZVU5</accession>
<proteinExistence type="predicted"/>
<reference evidence="2" key="1">
    <citation type="submission" date="2019-12" db="EMBL/GenBank/DDBJ databases">
        <title>High-Quality draft genome sequences of three cyanobacteria isolated from the limestone walls of the Old Cathedral of Coimbra.</title>
        <authorList>
            <person name="Tiago I."/>
            <person name="Soares F."/>
            <person name="Portugal A."/>
        </authorList>
    </citation>
    <scope>NUCLEOTIDE SEQUENCE [LARGE SCALE GENOMIC DNA]</scope>
    <source>
        <strain evidence="2">C</strain>
    </source>
</reference>
<organism evidence="2 3">
    <name type="scientific">Petrachloros mirabilis ULC683</name>
    <dbReference type="NCBI Taxonomy" id="2781853"/>
    <lineage>
        <taxon>Bacteria</taxon>
        <taxon>Bacillati</taxon>
        <taxon>Cyanobacteriota</taxon>
        <taxon>Cyanophyceae</taxon>
        <taxon>Synechococcales</taxon>
        <taxon>Petrachlorosaceae</taxon>
        <taxon>Petrachloros</taxon>
        <taxon>Petrachloros mirabilis</taxon>
    </lineage>
</organism>
<gene>
    <name evidence="2" type="ORF">GS597_00660</name>
</gene>
<name>A0A8K1ZVU5_9CYAN</name>
<dbReference type="InterPro" id="IPR022000">
    <property type="entry name" value="Min27-like_integrase_DNA_bind"/>
</dbReference>
<evidence type="ECO:0000313" key="3">
    <source>
        <dbReference type="Proteomes" id="UP000607397"/>
    </source>
</evidence>
<sequence length="96" mass="11060">MKVTIENHEGSLRLRWRYHGKRYTLACGVADSAIGRGLARQKASQIEADLITGQFDHTLLRYKPRILVKREQHGCYHPWMKTDPQPCGSSTLLKIR</sequence>
<dbReference type="RefSeq" id="WP_161823522.1">
    <property type="nucleotide sequence ID" value="NZ_WVIC01000001.1"/>
</dbReference>
<dbReference type="Proteomes" id="UP000607397">
    <property type="component" value="Unassembled WGS sequence"/>
</dbReference>
<dbReference type="AlphaFoldDB" id="A0A8K1ZVU5"/>
<feature type="domain" description="Min27-like integrase DNA-binding" evidence="1">
    <location>
        <begin position="4"/>
        <end position="64"/>
    </location>
</feature>
<dbReference type="Pfam" id="PF12167">
    <property type="entry name" value="Arm-DNA-bind_2"/>
    <property type="match status" value="1"/>
</dbReference>